<keyword evidence="2" id="KW-0808">Transferase</keyword>
<dbReference type="InterPro" id="IPR015421">
    <property type="entry name" value="PyrdxlP-dep_Trfase_major"/>
</dbReference>
<dbReference type="InterPro" id="IPR015424">
    <property type="entry name" value="PyrdxlP-dep_Trfase"/>
</dbReference>
<protein>
    <submittedName>
        <fullName evidence="2">Aspartate aminotransferase</fullName>
        <ecNumber evidence="2">2.6.1.1</ecNumber>
    </submittedName>
</protein>
<dbReference type="GO" id="GO:0030170">
    <property type="term" value="F:pyridoxal phosphate binding"/>
    <property type="evidence" value="ECO:0007669"/>
    <property type="project" value="InterPro"/>
</dbReference>
<feature type="domain" description="Aminotransferase class I/classII large" evidence="1">
    <location>
        <begin position="44"/>
        <end position="416"/>
    </location>
</feature>
<dbReference type="RefSeq" id="WP_006975360.1">
    <property type="nucleotide sequence ID" value="NZ_ABCS01000090.1"/>
</dbReference>
<dbReference type="EMBL" id="ABCS01000090">
    <property type="protein sequence ID" value="EDM75467.1"/>
    <property type="molecule type" value="Genomic_DNA"/>
</dbReference>
<evidence type="ECO:0000313" key="3">
    <source>
        <dbReference type="Proteomes" id="UP000005801"/>
    </source>
</evidence>
<dbReference type="EC" id="2.6.1.1" evidence="2"/>
<dbReference type="Proteomes" id="UP000005801">
    <property type="component" value="Unassembled WGS sequence"/>
</dbReference>
<accession>A6GF70</accession>
<name>A6GF70_9BACT</name>
<organism evidence="2 3">
    <name type="scientific">Plesiocystis pacifica SIR-1</name>
    <dbReference type="NCBI Taxonomy" id="391625"/>
    <lineage>
        <taxon>Bacteria</taxon>
        <taxon>Pseudomonadati</taxon>
        <taxon>Myxococcota</taxon>
        <taxon>Polyangia</taxon>
        <taxon>Nannocystales</taxon>
        <taxon>Nannocystaceae</taxon>
        <taxon>Plesiocystis</taxon>
    </lineage>
</organism>
<dbReference type="PRINTS" id="PR00753">
    <property type="entry name" value="ACCSYNTHASE"/>
</dbReference>
<keyword evidence="2" id="KW-0032">Aminotransferase</keyword>
<dbReference type="AlphaFoldDB" id="A6GF70"/>
<dbReference type="PANTHER" id="PTHR42691:SF1">
    <property type="entry name" value="ASPARTATE AMINOTRANSFERASE YHDR-RELATED"/>
    <property type="match status" value="1"/>
</dbReference>
<dbReference type="InterPro" id="IPR004839">
    <property type="entry name" value="Aminotransferase_I/II_large"/>
</dbReference>
<evidence type="ECO:0000259" key="1">
    <source>
        <dbReference type="Pfam" id="PF00155"/>
    </source>
</evidence>
<dbReference type="GO" id="GO:0004069">
    <property type="term" value="F:L-aspartate:2-oxoglutarate aminotransferase activity"/>
    <property type="evidence" value="ECO:0007669"/>
    <property type="project" value="UniProtKB-EC"/>
</dbReference>
<keyword evidence="3" id="KW-1185">Reference proteome</keyword>
<evidence type="ECO:0000313" key="2">
    <source>
        <dbReference type="EMBL" id="EDM75467.1"/>
    </source>
</evidence>
<dbReference type="CDD" id="cd00609">
    <property type="entry name" value="AAT_like"/>
    <property type="match status" value="1"/>
</dbReference>
<dbReference type="PANTHER" id="PTHR42691">
    <property type="entry name" value="ASPARTATE AMINOTRANSFERASE YHDR-RELATED"/>
    <property type="match status" value="1"/>
</dbReference>
<dbReference type="SUPFAM" id="SSF53383">
    <property type="entry name" value="PLP-dependent transferases"/>
    <property type="match status" value="1"/>
</dbReference>
<reference evidence="2 3" key="1">
    <citation type="submission" date="2007-06" db="EMBL/GenBank/DDBJ databases">
        <authorList>
            <person name="Shimkets L."/>
            <person name="Ferriera S."/>
            <person name="Johnson J."/>
            <person name="Kravitz S."/>
            <person name="Beeson K."/>
            <person name="Sutton G."/>
            <person name="Rogers Y.-H."/>
            <person name="Friedman R."/>
            <person name="Frazier M."/>
            <person name="Venter J.C."/>
        </authorList>
    </citation>
    <scope>NUCLEOTIDE SEQUENCE [LARGE SCALE GENOMIC DNA]</scope>
    <source>
        <strain evidence="2 3">SIR-1</strain>
    </source>
</reference>
<dbReference type="STRING" id="391625.PPSIR1_34118"/>
<gene>
    <name evidence="2" type="ORF">PPSIR1_34118</name>
</gene>
<dbReference type="eggNOG" id="COG0436">
    <property type="taxonomic scope" value="Bacteria"/>
</dbReference>
<comment type="caution">
    <text evidence="2">The sequence shown here is derived from an EMBL/GenBank/DDBJ whole genome shotgun (WGS) entry which is preliminary data.</text>
</comment>
<proteinExistence type="predicted"/>
<dbReference type="OrthoDB" id="9804474at2"/>
<dbReference type="Gene3D" id="3.40.640.10">
    <property type="entry name" value="Type I PLP-dependent aspartate aminotransferase-like (Major domain)"/>
    <property type="match status" value="1"/>
</dbReference>
<dbReference type="Pfam" id="PF00155">
    <property type="entry name" value="Aminotran_1_2"/>
    <property type="match status" value="1"/>
</dbReference>
<dbReference type="NCBIfam" id="NF005305">
    <property type="entry name" value="PRK06836.1"/>
    <property type="match status" value="1"/>
</dbReference>
<sequence>MTERERNALSTRVADCILGSKESWIRRMFELGRQMRADGGGPVWDLSLGNPSLEPPELWREAVIEALRDEPPGMHRYMTNAGFPEVRAFIAAREAARFDLPGLEGDDVTMTVGAAGAVNVMLRCVADRGDRVIVPAPYFAEYDHYADNHGATLVPVPTGREFSLDLDAMDAALRADPERARVLILNSPNNPTGAIYSAAELDGLTKLLEAHRERSGRILWVVEDSPYRDVLHDPEADPRVEVPSMMGRWPNTVLLTSHSKDLGLAGERIGYMVISPEAEGRALLRRAASFANRTLGFVNAPALMQRVLPKVLGAPGGRVDVQVYAQNSRKMADGLRGLGFELPEPRAGFFLFPALPEPLRRPADASADTPTGDITLTERLREQRTVVVPGTAFGVPEFLRLSMCVDPEAVDGALSAFRAVCA</sequence>